<dbReference type="SMART" id="SM00636">
    <property type="entry name" value="Glyco_18"/>
    <property type="match status" value="1"/>
</dbReference>
<evidence type="ECO:0000313" key="10">
    <source>
        <dbReference type="Proteomes" id="UP000294911"/>
    </source>
</evidence>
<accession>A0A4R2QXA5</accession>
<dbReference type="Proteomes" id="UP000294911">
    <property type="component" value="Unassembled WGS sequence"/>
</dbReference>
<dbReference type="InterPro" id="IPR050314">
    <property type="entry name" value="Glycosyl_Hydrlase_18"/>
</dbReference>
<evidence type="ECO:0000313" key="9">
    <source>
        <dbReference type="EMBL" id="TCP53618.1"/>
    </source>
</evidence>
<dbReference type="PANTHER" id="PTHR11177:SF317">
    <property type="entry name" value="CHITINASE 12-RELATED"/>
    <property type="match status" value="1"/>
</dbReference>
<dbReference type="EC" id="3.2.1.14" evidence="2"/>
<keyword evidence="7" id="KW-0732">Signal</keyword>
<feature type="chain" id="PRO_5038819202" description="chitinase" evidence="7">
    <location>
        <begin position="25"/>
        <end position="294"/>
    </location>
</feature>
<dbReference type="InterPro" id="IPR001223">
    <property type="entry name" value="Glyco_hydro18_cat"/>
</dbReference>
<dbReference type="GO" id="GO:0008843">
    <property type="term" value="F:endochitinase activity"/>
    <property type="evidence" value="ECO:0007669"/>
    <property type="project" value="UniProtKB-EC"/>
</dbReference>
<dbReference type="PROSITE" id="PS01095">
    <property type="entry name" value="GH18_1"/>
    <property type="match status" value="1"/>
</dbReference>
<comment type="similarity">
    <text evidence="6">Belongs to the glycosyl hydrolase 18 family.</text>
</comment>
<reference evidence="9 10" key="1">
    <citation type="submission" date="2019-03" db="EMBL/GenBank/DDBJ databases">
        <title>Genomic Encyclopedia of Type Strains, Phase IV (KMG-IV): sequencing the most valuable type-strain genomes for metagenomic binning, comparative biology and taxonomic classification.</title>
        <authorList>
            <person name="Goeker M."/>
        </authorList>
    </citation>
    <scope>NUCLEOTIDE SEQUENCE [LARGE SCALE GENOMIC DNA]</scope>
    <source>
        <strain evidence="9 10">DSM 45765</strain>
    </source>
</reference>
<dbReference type="InterPro" id="IPR017853">
    <property type="entry name" value="GH"/>
</dbReference>
<evidence type="ECO:0000256" key="5">
    <source>
        <dbReference type="RuleBase" id="RU000489"/>
    </source>
</evidence>
<dbReference type="InterPro" id="IPR011583">
    <property type="entry name" value="Chitinase_II/V-like_cat"/>
</dbReference>
<comment type="catalytic activity">
    <reaction evidence="1">
        <text>Random endo-hydrolysis of N-acetyl-beta-D-glucosaminide (1-&gt;4)-beta-linkages in chitin and chitodextrins.</text>
        <dbReference type="EC" id="3.2.1.14"/>
    </reaction>
</comment>
<dbReference type="Gene3D" id="3.20.20.80">
    <property type="entry name" value="Glycosidases"/>
    <property type="match status" value="1"/>
</dbReference>
<name>A0A4R2QXA5_9PSEU</name>
<dbReference type="GO" id="GO:0008061">
    <property type="term" value="F:chitin binding"/>
    <property type="evidence" value="ECO:0007669"/>
    <property type="project" value="InterPro"/>
</dbReference>
<evidence type="ECO:0000256" key="4">
    <source>
        <dbReference type="ARBA" id="ARBA00023295"/>
    </source>
</evidence>
<dbReference type="SUPFAM" id="SSF51445">
    <property type="entry name" value="(Trans)glycosidases"/>
    <property type="match status" value="1"/>
</dbReference>
<evidence type="ECO:0000256" key="7">
    <source>
        <dbReference type="SAM" id="SignalP"/>
    </source>
</evidence>
<evidence type="ECO:0000256" key="1">
    <source>
        <dbReference type="ARBA" id="ARBA00000822"/>
    </source>
</evidence>
<dbReference type="CDD" id="cd00598">
    <property type="entry name" value="GH18_chitinase-like"/>
    <property type="match status" value="1"/>
</dbReference>
<dbReference type="AlphaFoldDB" id="A0A4R2QXA5"/>
<dbReference type="RefSeq" id="WP_132877329.1">
    <property type="nucleotide sequence ID" value="NZ_SLXQ01000004.1"/>
</dbReference>
<keyword evidence="4 5" id="KW-0326">Glycosidase</keyword>
<dbReference type="PANTHER" id="PTHR11177">
    <property type="entry name" value="CHITINASE"/>
    <property type="match status" value="1"/>
</dbReference>
<evidence type="ECO:0000259" key="8">
    <source>
        <dbReference type="PROSITE" id="PS51910"/>
    </source>
</evidence>
<evidence type="ECO:0000256" key="2">
    <source>
        <dbReference type="ARBA" id="ARBA00012729"/>
    </source>
</evidence>
<feature type="domain" description="GH18" evidence="8">
    <location>
        <begin position="42"/>
        <end position="294"/>
    </location>
</feature>
<comment type="caution">
    <text evidence="9">The sequence shown here is derived from an EMBL/GenBank/DDBJ whole genome shotgun (WGS) entry which is preliminary data.</text>
</comment>
<organism evidence="9 10">
    <name type="scientific">Tamaricihabitans halophyticus</name>
    <dbReference type="NCBI Taxonomy" id="1262583"/>
    <lineage>
        <taxon>Bacteria</taxon>
        <taxon>Bacillati</taxon>
        <taxon>Actinomycetota</taxon>
        <taxon>Actinomycetes</taxon>
        <taxon>Pseudonocardiales</taxon>
        <taxon>Pseudonocardiaceae</taxon>
        <taxon>Tamaricihabitans</taxon>
    </lineage>
</organism>
<keyword evidence="10" id="KW-1185">Reference proteome</keyword>
<dbReference type="PROSITE" id="PS51910">
    <property type="entry name" value="GH18_2"/>
    <property type="match status" value="1"/>
</dbReference>
<dbReference type="GO" id="GO:0005576">
    <property type="term" value="C:extracellular region"/>
    <property type="evidence" value="ECO:0007669"/>
    <property type="project" value="TreeGrafter"/>
</dbReference>
<dbReference type="Pfam" id="PF00704">
    <property type="entry name" value="Glyco_hydro_18"/>
    <property type="match status" value="1"/>
</dbReference>
<dbReference type="GO" id="GO:0005975">
    <property type="term" value="P:carbohydrate metabolic process"/>
    <property type="evidence" value="ECO:0007669"/>
    <property type="project" value="InterPro"/>
</dbReference>
<dbReference type="GO" id="GO:0006032">
    <property type="term" value="P:chitin catabolic process"/>
    <property type="evidence" value="ECO:0007669"/>
    <property type="project" value="TreeGrafter"/>
</dbReference>
<sequence length="294" mass="32044">MRARLGRRLVAGTVAALLTCTVLAVGGAQATRNGTQASPSAPVTLGYYEGWIQQERPPSAFDLGAWTHIMHFGVYPTAAGGLEWANLTGGQANELVNAAHEQDKKAILVIGSEGYGEQFVEATKPANRAGFVAEIVNAMRQHGYDGIDIDWEEHVAADQFRSLITELRTALDEVQPRPWLSFDAVSGLLEPELAAELTEYVEVIHLMAYWSDGRDELAAYRSAGIPPHKLALGVGLYVDAQDGYHDDTRQKVRAKAELARTEQLAGLGAWSFGHLDDGHSDPRLQPLREFVANE</sequence>
<dbReference type="OrthoDB" id="5172397at2"/>
<evidence type="ECO:0000256" key="3">
    <source>
        <dbReference type="ARBA" id="ARBA00022801"/>
    </source>
</evidence>
<keyword evidence="3 5" id="KW-0378">Hydrolase</keyword>
<dbReference type="EMBL" id="SLXQ01000004">
    <property type="protein sequence ID" value="TCP53618.1"/>
    <property type="molecule type" value="Genomic_DNA"/>
</dbReference>
<dbReference type="InterPro" id="IPR001579">
    <property type="entry name" value="Glyco_hydro_18_chit_AS"/>
</dbReference>
<gene>
    <name evidence="9" type="ORF">EV191_104185</name>
</gene>
<feature type="signal peptide" evidence="7">
    <location>
        <begin position="1"/>
        <end position="24"/>
    </location>
</feature>
<evidence type="ECO:0000256" key="6">
    <source>
        <dbReference type="RuleBase" id="RU004453"/>
    </source>
</evidence>
<proteinExistence type="inferred from homology"/>
<protein>
    <recommendedName>
        <fullName evidence="2">chitinase</fullName>
        <ecNumber evidence="2">3.2.1.14</ecNumber>
    </recommendedName>
</protein>